<dbReference type="Pfam" id="PF01966">
    <property type="entry name" value="HD"/>
    <property type="match status" value="1"/>
</dbReference>
<dbReference type="PANTHER" id="PTHR11373:SF4">
    <property type="entry name" value="DEOXYNUCLEOSIDE TRIPHOSPHATE TRIPHOSPHOHYDROLASE SAMHD1"/>
    <property type="match status" value="1"/>
</dbReference>
<dbReference type="SUPFAM" id="SSF109604">
    <property type="entry name" value="HD-domain/PDEase-like"/>
    <property type="match status" value="1"/>
</dbReference>
<sequence>MSGSCLRKRLLKEAPHLASEANSLMSGWLAELHRQLETGDIPEFRPKQVNDPIWGTIELLPWEVALLDTPLLQRMRGVRQLGLAHLVFPGASHGRLEHIIGVVGSIEEAMRALSRQIERWNRDQPATQHIATISSRDRYALRLAALLHDIGHGPFSHALEPVLLAEDPLGGSSTQSEAVGWREDIERARETLSDEYTLNYPPSVSEIIAVFFVMSDALHKVFASDKILRDHNYSATELQDVIVAAIIGALAGPGATHLSALVSSQIDADKLDYLSRDAHHAGLEIGFDTDRLLAKLEILRVRQDNLDENLEDLRQRAAESTDQLFLQLGISASGFGSFEQMLIGRTFLYDRLYHHHKVRAAEAMAQRLILVAEKERARRFSLSEIFLSVDDDTILRILAGEVTHNQLSVSSASASTLAQDVLNRRLLHRAFAFRGRFIASPPGLSVDSADQNRRALWSRIIKDLDGLSSRFKIGEEIYETALRCCDAIEEAGNDKEKMQRFRGRLKEIGPEQIIVDLPGKKAEAIRVLARYPTGTIRVPEFSFNPVKWSDAYDLQKRTGYVFCPRDVAAIVGLASKIVFLGRYGVTMTEEADGYIKASQAPDNWIDPLKRSGLVDETMADYITNRRYSLLQLRPRDLKLPEPWLIEDPDLAVTLSNEIQKLLQGGLTAEHLTAFGKVLEVLFAFVDDWYAGPQISSELEDENALQAKLRSAFRISSLIVEEGSVLGGGKLDLAVENSILVENKFKHTAGIPEKAFPAAGMQGRRYAIALGSQVVIVVGAQRVEAGALPNKSSCVSVRPIFSGDRNRVEIRFLLPFGAPIPSREKKENPTKP</sequence>
<protein>
    <submittedName>
        <fullName evidence="3">HD domain-containing protein</fullName>
    </submittedName>
</protein>
<dbReference type="Pfam" id="PF19276">
    <property type="entry name" value="HD_assoc_2"/>
    <property type="match status" value="1"/>
</dbReference>
<dbReference type="InterPro" id="IPR006674">
    <property type="entry name" value="HD_domain"/>
</dbReference>
<evidence type="ECO:0000259" key="2">
    <source>
        <dbReference type="SMART" id="SM00471"/>
    </source>
</evidence>
<accession>A0ABT4VL76</accession>
<keyword evidence="1" id="KW-0175">Coiled coil</keyword>
<dbReference type="InterPro" id="IPR050135">
    <property type="entry name" value="dGTPase-like"/>
</dbReference>
<dbReference type="CDD" id="cd00077">
    <property type="entry name" value="HDc"/>
    <property type="match status" value="1"/>
</dbReference>
<evidence type="ECO:0000256" key="1">
    <source>
        <dbReference type="SAM" id="Coils"/>
    </source>
</evidence>
<dbReference type="InterPro" id="IPR003607">
    <property type="entry name" value="HD/PDEase_dom"/>
</dbReference>
<dbReference type="SMART" id="SM00471">
    <property type="entry name" value="HDc"/>
    <property type="match status" value="1"/>
</dbReference>
<dbReference type="PANTHER" id="PTHR11373">
    <property type="entry name" value="DEOXYNUCLEOSIDE TRIPHOSPHATE TRIPHOSPHOHYDROLASE"/>
    <property type="match status" value="1"/>
</dbReference>
<evidence type="ECO:0000313" key="3">
    <source>
        <dbReference type="EMBL" id="MDA4845451.1"/>
    </source>
</evidence>
<keyword evidence="4" id="KW-1185">Reference proteome</keyword>
<dbReference type="RefSeq" id="WP_271089075.1">
    <property type="nucleotide sequence ID" value="NZ_JAPJZH010000004.1"/>
</dbReference>
<name>A0ABT4VL76_9HYPH</name>
<dbReference type="Proteomes" id="UP001148313">
    <property type="component" value="Unassembled WGS sequence"/>
</dbReference>
<organism evidence="3 4">
    <name type="scientific">Hoeflea poritis</name>
    <dbReference type="NCBI Taxonomy" id="2993659"/>
    <lineage>
        <taxon>Bacteria</taxon>
        <taxon>Pseudomonadati</taxon>
        <taxon>Pseudomonadota</taxon>
        <taxon>Alphaproteobacteria</taxon>
        <taxon>Hyphomicrobiales</taxon>
        <taxon>Rhizobiaceae</taxon>
        <taxon>Hoeflea</taxon>
    </lineage>
</organism>
<gene>
    <name evidence="3" type="ORF">OOZ53_08830</name>
</gene>
<feature type="domain" description="HD/PDEase" evidence="2">
    <location>
        <begin position="91"/>
        <end position="283"/>
    </location>
</feature>
<proteinExistence type="predicted"/>
<dbReference type="InterPro" id="IPR045509">
    <property type="entry name" value="HD_assoc_2"/>
</dbReference>
<evidence type="ECO:0000313" key="4">
    <source>
        <dbReference type="Proteomes" id="UP001148313"/>
    </source>
</evidence>
<reference evidence="3" key="1">
    <citation type="submission" date="2022-11" db="EMBL/GenBank/DDBJ databases">
        <title>Hoeflea poritis sp. nov., isolated from scleractinian coral Porites lutea.</title>
        <authorList>
            <person name="Zhang G."/>
            <person name="Wei Q."/>
            <person name="Cai L."/>
        </authorList>
    </citation>
    <scope>NUCLEOTIDE SEQUENCE</scope>
    <source>
        <strain evidence="3">E7-10</strain>
    </source>
</reference>
<feature type="coiled-coil region" evidence="1">
    <location>
        <begin position="296"/>
        <end position="323"/>
    </location>
</feature>
<dbReference type="EMBL" id="JAPJZH010000004">
    <property type="protein sequence ID" value="MDA4845451.1"/>
    <property type="molecule type" value="Genomic_DNA"/>
</dbReference>
<dbReference type="Gene3D" id="1.10.3210.10">
    <property type="entry name" value="Hypothetical protein af1432"/>
    <property type="match status" value="1"/>
</dbReference>
<comment type="caution">
    <text evidence="3">The sequence shown here is derived from an EMBL/GenBank/DDBJ whole genome shotgun (WGS) entry which is preliminary data.</text>
</comment>